<comment type="cofactor">
    <cofactor evidence="1 2">
        <name>Zn(2+)</name>
        <dbReference type="ChEBI" id="CHEBI:29105"/>
    </cofactor>
    <text evidence="1 2">Binds 1 zinc ion per subunit.</text>
</comment>
<evidence type="ECO:0000256" key="3">
    <source>
        <dbReference type="SAM" id="MobiDB-lite"/>
    </source>
</evidence>
<dbReference type="EnsemblMetazoa" id="CLYHEMT015340.1">
    <property type="protein sequence ID" value="CLYHEMP015340.1"/>
    <property type="gene ID" value="CLYHEMG015340"/>
</dbReference>
<reference evidence="5" key="1">
    <citation type="submission" date="2021-01" db="UniProtKB">
        <authorList>
            <consortium name="EnsemblMetazoa"/>
        </authorList>
    </citation>
    <scope>IDENTIFICATION</scope>
</reference>
<dbReference type="Proteomes" id="UP000594262">
    <property type="component" value="Unplaced"/>
</dbReference>
<organism evidence="5 6">
    <name type="scientific">Clytia hemisphaerica</name>
    <dbReference type="NCBI Taxonomy" id="252671"/>
    <lineage>
        <taxon>Eukaryota</taxon>
        <taxon>Metazoa</taxon>
        <taxon>Cnidaria</taxon>
        <taxon>Hydrozoa</taxon>
        <taxon>Hydroidolina</taxon>
        <taxon>Leptothecata</taxon>
        <taxon>Obeliida</taxon>
        <taxon>Clytiidae</taxon>
        <taxon>Clytia</taxon>
    </lineage>
</organism>
<sequence length="352" mass="38815">MKSSFVLCLLCCLYSTSLIWCRSLTSQLDDEFEIFQDTVELTANRPGRDQGDESNDEIVELQPGGLPTERPKFEPDVVELKGDAPKVSKESEVIVEPEDFYVRPRLTEEPLVLGDELDEKIPTTTTTTAAPDAANATTTADTTTTSEPSYVWKRSVDPSVTLWPQTVPYFIDSSIQSTIEPYIRAAIAEIEQNTCVSFQEYNEMNSPKNFIRFSTGAGFSAFKGKQTGPGYDWTGQIIAIPSPCVNCEGSTIHEILHTLGFVHTHQRSDRDNYVTINNANIQPGRQSNFDIVPGANTGSFDYDSIMAYKGEAWSSNGGVTIQATDASKQNNMGQRNGLSVGDIQKINALYNC</sequence>
<dbReference type="SUPFAM" id="SSF55486">
    <property type="entry name" value="Metalloproteases ('zincins'), catalytic domain"/>
    <property type="match status" value="1"/>
</dbReference>
<dbReference type="GO" id="GO:0008270">
    <property type="term" value="F:zinc ion binding"/>
    <property type="evidence" value="ECO:0007669"/>
    <property type="project" value="UniProtKB-UniRule"/>
</dbReference>
<evidence type="ECO:0000259" key="4">
    <source>
        <dbReference type="PROSITE" id="PS51864"/>
    </source>
</evidence>
<keyword evidence="1 2" id="KW-0862">Zinc</keyword>
<feature type="domain" description="Peptidase M12A" evidence="4">
    <location>
        <begin position="154"/>
        <end position="352"/>
    </location>
</feature>
<dbReference type="OrthoDB" id="291007at2759"/>
<dbReference type="PRINTS" id="PR00480">
    <property type="entry name" value="ASTACIN"/>
</dbReference>
<keyword evidence="1 2" id="KW-0378">Hydrolase</keyword>
<feature type="chain" id="PRO_5029951524" description="Metalloendopeptidase" evidence="2">
    <location>
        <begin position="22"/>
        <end position="352"/>
    </location>
</feature>
<feature type="region of interest" description="Disordered" evidence="3">
    <location>
        <begin position="123"/>
        <end position="147"/>
    </location>
</feature>
<evidence type="ECO:0000256" key="1">
    <source>
        <dbReference type="PROSITE-ProRule" id="PRU01211"/>
    </source>
</evidence>
<feature type="signal peptide" evidence="2">
    <location>
        <begin position="1"/>
        <end position="21"/>
    </location>
</feature>
<feature type="compositionally biased region" description="Low complexity" evidence="3">
    <location>
        <begin position="123"/>
        <end position="145"/>
    </location>
</feature>
<keyword evidence="2" id="KW-0732">Signal</keyword>
<dbReference type="CDD" id="cd04280">
    <property type="entry name" value="ZnMc_astacin_like"/>
    <property type="match status" value="1"/>
</dbReference>
<keyword evidence="1 2" id="KW-0479">Metal-binding</keyword>
<dbReference type="GeneID" id="136806436"/>
<dbReference type="PROSITE" id="PS51864">
    <property type="entry name" value="ASTACIN"/>
    <property type="match status" value="1"/>
</dbReference>
<dbReference type="AlphaFoldDB" id="A0A7M5WZE4"/>
<keyword evidence="1 2" id="KW-0645">Protease</keyword>
<dbReference type="Gene3D" id="3.40.390.10">
    <property type="entry name" value="Collagenase (Catalytic Domain)"/>
    <property type="match status" value="1"/>
</dbReference>
<proteinExistence type="predicted"/>
<feature type="binding site" evidence="1">
    <location>
        <position position="257"/>
    </location>
    <ligand>
        <name>Zn(2+)</name>
        <dbReference type="ChEBI" id="CHEBI:29105"/>
        <note>catalytic</note>
    </ligand>
</feature>
<keyword evidence="1 2" id="KW-0482">Metalloprotease</keyword>
<evidence type="ECO:0000313" key="5">
    <source>
        <dbReference type="EnsemblMetazoa" id="CLYHEMP015340.1"/>
    </source>
</evidence>
<dbReference type="PANTHER" id="PTHR10127:SF850">
    <property type="entry name" value="METALLOENDOPEPTIDASE"/>
    <property type="match status" value="1"/>
</dbReference>
<protein>
    <recommendedName>
        <fullName evidence="2">Metalloendopeptidase</fullName>
        <ecNumber evidence="2">3.4.24.-</ecNumber>
    </recommendedName>
</protein>
<dbReference type="GO" id="GO:0006508">
    <property type="term" value="P:proteolysis"/>
    <property type="evidence" value="ECO:0007669"/>
    <property type="project" value="UniProtKB-KW"/>
</dbReference>
<evidence type="ECO:0000256" key="2">
    <source>
        <dbReference type="RuleBase" id="RU361183"/>
    </source>
</evidence>
<keyword evidence="6" id="KW-1185">Reference proteome</keyword>
<feature type="binding site" evidence="1">
    <location>
        <position position="263"/>
    </location>
    <ligand>
        <name>Zn(2+)</name>
        <dbReference type="ChEBI" id="CHEBI:29105"/>
        <note>catalytic</note>
    </ligand>
</feature>
<dbReference type="RefSeq" id="XP_066919113.1">
    <property type="nucleotide sequence ID" value="XM_067063012.1"/>
</dbReference>
<dbReference type="InterPro" id="IPR024079">
    <property type="entry name" value="MetalloPept_cat_dom_sf"/>
</dbReference>
<comment type="caution">
    <text evidence="1">Lacks conserved residue(s) required for the propagation of feature annotation.</text>
</comment>
<dbReference type="Pfam" id="PF01400">
    <property type="entry name" value="Astacin"/>
    <property type="match status" value="1"/>
</dbReference>
<name>A0A7M5WZE4_9CNID</name>
<evidence type="ECO:0000313" key="6">
    <source>
        <dbReference type="Proteomes" id="UP000594262"/>
    </source>
</evidence>
<dbReference type="SMART" id="SM00235">
    <property type="entry name" value="ZnMc"/>
    <property type="match status" value="1"/>
</dbReference>
<dbReference type="EC" id="3.4.24.-" evidence="2"/>
<dbReference type="InterPro" id="IPR006026">
    <property type="entry name" value="Peptidase_Metallo"/>
</dbReference>
<accession>A0A7M5WZE4</accession>
<feature type="binding site" evidence="1">
    <location>
        <position position="253"/>
    </location>
    <ligand>
        <name>Zn(2+)</name>
        <dbReference type="ChEBI" id="CHEBI:29105"/>
        <note>catalytic</note>
    </ligand>
</feature>
<feature type="active site" evidence="1">
    <location>
        <position position="254"/>
    </location>
</feature>
<feature type="region of interest" description="Disordered" evidence="3">
    <location>
        <begin position="44"/>
        <end position="72"/>
    </location>
</feature>
<dbReference type="InterPro" id="IPR001506">
    <property type="entry name" value="Peptidase_M12A"/>
</dbReference>
<dbReference type="GO" id="GO:0004222">
    <property type="term" value="F:metalloendopeptidase activity"/>
    <property type="evidence" value="ECO:0007669"/>
    <property type="project" value="UniProtKB-UniRule"/>
</dbReference>
<dbReference type="PANTHER" id="PTHR10127">
    <property type="entry name" value="DISCOIDIN, CUB, EGF, LAMININ , AND ZINC METALLOPROTEASE DOMAIN CONTAINING"/>
    <property type="match status" value="1"/>
</dbReference>
<dbReference type="InterPro" id="IPR034035">
    <property type="entry name" value="Astacin-like_dom"/>
</dbReference>